<feature type="compositionally biased region" description="Low complexity" evidence="7">
    <location>
        <begin position="1000"/>
        <end position="1037"/>
    </location>
</feature>
<feature type="compositionally biased region" description="Basic and acidic residues" evidence="7">
    <location>
        <begin position="1895"/>
        <end position="1918"/>
    </location>
</feature>
<evidence type="ECO:0000256" key="7">
    <source>
        <dbReference type="SAM" id="MobiDB-lite"/>
    </source>
</evidence>
<dbReference type="InterPro" id="IPR050935">
    <property type="entry name" value="Bromo_chromatin_reader"/>
</dbReference>
<dbReference type="GO" id="GO:0070475">
    <property type="term" value="P:rRNA base methylation"/>
    <property type="evidence" value="ECO:0007669"/>
    <property type="project" value="InterPro"/>
</dbReference>
<feature type="region of interest" description="Disordered" evidence="7">
    <location>
        <begin position="133"/>
        <end position="156"/>
    </location>
</feature>
<feature type="compositionally biased region" description="Polar residues" evidence="7">
    <location>
        <begin position="1796"/>
        <end position="1805"/>
    </location>
</feature>
<evidence type="ECO:0000256" key="4">
    <source>
        <dbReference type="ARBA" id="ARBA00022737"/>
    </source>
</evidence>
<dbReference type="Gene3D" id="1.20.920.10">
    <property type="entry name" value="Bromodomain-like"/>
    <property type="match status" value="2"/>
</dbReference>
<feature type="compositionally biased region" description="Basic residues" evidence="7">
    <location>
        <begin position="735"/>
        <end position="748"/>
    </location>
</feature>
<feature type="region of interest" description="Disordered" evidence="7">
    <location>
        <begin position="1440"/>
        <end position="1476"/>
    </location>
</feature>
<organism evidence="8 9">
    <name type="scientific">Anopheles stephensi</name>
    <name type="common">Indo-Pakistan malaria mosquito</name>
    <dbReference type="NCBI Taxonomy" id="30069"/>
    <lineage>
        <taxon>Eukaryota</taxon>
        <taxon>Metazoa</taxon>
        <taxon>Ecdysozoa</taxon>
        <taxon>Arthropoda</taxon>
        <taxon>Hexapoda</taxon>
        <taxon>Insecta</taxon>
        <taxon>Pterygota</taxon>
        <taxon>Neoptera</taxon>
        <taxon>Endopterygota</taxon>
        <taxon>Diptera</taxon>
        <taxon>Nematocera</taxon>
        <taxon>Culicoidea</taxon>
        <taxon>Culicidae</taxon>
        <taxon>Anophelinae</taxon>
        <taxon>Anopheles</taxon>
    </lineage>
</organism>
<dbReference type="VEuPathDB" id="VectorBase:ASTEI20_039876"/>
<dbReference type="InterPro" id="IPR043508">
    <property type="entry name" value="Bromo_Brdt_I"/>
</dbReference>
<dbReference type="Gene3D" id="1.20.1270.220">
    <property type="match status" value="1"/>
</dbReference>
<feature type="compositionally biased region" description="Polar residues" evidence="7">
    <location>
        <begin position="1442"/>
        <end position="1455"/>
    </location>
</feature>
<keyword evidence="3" id="KW-0699">rRNA-binding</keyword>
<protein>
    <submittedName>
        <fullName evidence="8">Uncharacterized protein</fullName>
    </submittedName>
</protein>
<dbReference type="PROSITE" id="PS51525">
    <property type="entry name" value="NET"/>
    <property type="match status" value="1"/>
</dbReference>
<name>A0A182Y441_ANOST</name>
<dbReference type="InterPro" id="IPR029026">
    <property type="entry name" value="tRNA_m1G_MTases_N"/>
</dbReference>
<feature type="region of interest" description="Disordered" evidence="7">
    <location>
        <begin position="942"/>
        <end position="1162"/>
    </location>
</feature>
<feature type="region of interest" description="Disordered" evidence="7">
    <location>
        <begin position="300"/>
        <end position="321"/>
    </location>
</feature>
<dbReference type="PRINTS" id="PR00503">
    <property type="entry name" value="BROMODOMAIN"/>
</dbReference>
<feature type="compositionally biased region" description="Low complexity" evidence="7">
    <location>
        <begin position="1049"/>
        <end position="1070"/>
    </location>
</feature>
<keyword evidence="5" id="KW-0694">RNA-binding</keyword>
<dbReference type="InterPro" id="IPR001487">
    <property type="entry name" value="Bromodomain"/>
</dbReference>
<dbReference type="FunFam" id="1.20.920.10:FF:000003">
    <property type="entry name" value="Bromodomain-containing protein 2"/>
    <property type="match status" value="1"/>
</dbReference>
<dbReference type="CDD" id="cd18088">
    <property type="entry name" value="Nep1-like"/>
    <property type="match status" value="1"/>
</dbReference>
<evidence type="ECO:0000256" key="3">
    <source>
        <dbReference type="ARBA" id="ARBA00022730"/>
    </source>
</evidence>
<keyword evidence="4" id="KW-0677">Repeat</keyword>
<comment type="similarity">
    <text evidence="1">Belongs to the class IV-like SAM-binding methyltransferase superfamily. RNA methyltransferase NEP1 family.</text>
</comment>
<dbReference type="PROSITE" id="PS50014">
    <property type="entry name" value="BROMODOMAIN_2"/>
    <property type="match status" value="2"/>
</dbReference>
<reference evidence="8" key="2">
    <citation type="submission" date="2020-05" db="UniProtKB">
        <authorList>
            <consortium name="EnsemblMetazoa"/>
        </authorList>
    </citation>
    <scope>IDENTIFICATION</scope>
    <source>
        <strain evidence="8">Indian</strain>
    </source>
</reference>
<dbReference type="GO" id="GO:0000785">
    <property type="term" value="C:chromatin"/>
    <property type="evidence" value="ECO:0007669"/>
    <property type="project" value="TreeGrafter"/>
</dbReference>
<dbReference type="VEuPathDB" id="VectorBase:ASTE009318"/>
<feature type="compositionally biased region" description="Polar residues" evidence="7">
    <location>
        <begin position="1078"/>
        <end position="1098"/>
    </location>
</feature>
<dbReference type="STRING" id="30069.A0A182Y441"/>
<feature type="compositionally biased region" description="Acidic residues" evidence="7">
    <location>
        <begin position="695"/>
        <end position="706"/>
    </location>
</feature>
<feature type="compositionally biased region" description="Low complexity" evidence="7">
    <location>
        <begin position="819"/>
        <end position="845"/>
    </location>
</feature>
<evidence type="ECO:0000313" key="9">
    <source>
        <dbReference type="Proteomes" id="UP000076408"/>
    </source>
</evidence>
<dbReference type="GO" id="GO:0070037">
    <property type="term" value="F:rRNA (pseudouridine) methyltransferase activity"/>
    <property type="evidence" value="ECO:0007669"/>
    <property type="project" value="InterPro"/>
</dbReference>
<dbReference type="PANTHER" id="PTHR22880">
    <property type="entry name" value="FALZ-RELATED BROMODOMAIN-CONTAINING PROTEINS"/>
    <property type="match status" value="1"/>
</dbReference>
<dbReference type="EnsemblMetazoa" id="ASTEI03227-RA">
    <property type="protein sequence ID" value="ASTEI03227-PA"/>
    <property type="gene ID" value="ASTEI03227"/>
</dbReference>
<dbReference type="InterPro" id="IPR005304">
    <property type="entry name" value="Rbsml_bgen_MeTrfase_EMG1/NEP1"/>
</dbReference>
<feature type="region of interest" description="Disordered" evidence="7">
    <location>
        <begin position="483"/>
        <end position="513"/>
    </location>
</feature>
<feature type="compositionally biased region" description="Low complexity" evidence="7">
    <location>
        <begin position="1379"/>
        <end position="1391"/>
    </location>
</feature>
<dbReference type="SUPFAM" id="SSF75217">
    <property type="entry name" value="alpha/beta knot"/>
    <property type="match status" value="1"/>
</dbReference>
<feature type="region of interest" description="Disordered" evidence="7">
    <location>
        <begin position="732"/>
        <end position="884"/>
    </location>
</feature>
<dbReference type="VEuPathDB" id="VectorBase:ASTEI03227"/>
<evidence type="ECO:0000313" key="8">
    <source>
        <dbReference type="EnsemblMetazoa" id="ASTEI03227-PA"/>
    </source>
</evidence>
<dbReference type="FunFam" id="1.20.920.10:FF:000002">
    <property type="entry name" value="Bromodomain-containing protein 4"/>
    <property type="match status" value="1"/>
</dbReference>
<dbReference type="VEuPathDB" id="VectorBase:ASTEI20_043602"/>
<dbReference type="Pfam" id="PF17035">
    <property type="entry name" value="BET"/>
    <property type="match status" value="1"/>
</dbReference>
<feature type="region of interest" description="Disordered" evidence="7">
    <location>
        <begin position="1373"/>
        <end position="1399"/>
    </location>
</feature>
<dbReference type="GO" id="GO:0006338">
    <property type="term" value="P:chromatin remodeling"/>
    <property type="evidence" value="ECO:0007669"/>
    <property type="project" value="TreeGrafter"/>
</dbReference>
<dbReference type="OMA" id="MHDRSID"/>
<dbReference type="GO" id="GO:0019843">
    <property type="term" value="F:rRNA binding"/>
    <property type="evidence" value="ECO:0007669"/>
    <property type="project" value="UniProtKB-KW"/>
</dbReference>
<dbReference type="PROSITE" id="PS00633">
    <property type="entry name" value="BROMODOMAIN_1"/>
    <property type="match status" value="2"/>
</dbReference>
<dbReference type="InterPro" id="IPR027353">
    <property type="entry name" value="NET_dom"/>
</dbReference>
<dbReference type="InterPro" id="IPR029028">
    <property type="entry name" value="Alpha/beta_knot_MTases"/>
</dbReference>
<dbReference type="Gene3D" id="3.40.1280.10">
    <property type="match status" value="1"/>
</dbReference>
<dbReference type="GO" id="GO:0005634">
    <property type="term" value="C:nucleus"/>
    <property type="evidence" value="ECO:0007669"/>
    <property type="project" value="TreeGrafter"/>
</dbReference>
<evidence type="ECO:0000256" key="6">
    <source>
        <dbReference type="ARBA" id="ARBA00023117"/>
    </source>
</evidence>
<feature type="compositionally biased region" description="Low complexity" evidence="7">
    <location>
        <begin position="1285"/>
        <end position="1303"/>
    </location>
</feature>
<feature type="compositionally biased region" description="Low complexity" evidence="7">
    <location>
        <begin position="1457"/>
        <end position="1476"/>
    </location>
</feature>
<accession>A0A182Y441</accession>
<dbReference type="InterPro" id="IPR038336">
    <property type="entry name" value="NET_sf"/>
</dbReference>
<feature type="region of interest" description="Disordered" evidence="7">
    <location>
        <begin position="1829"/>
        <end position="1939"/>
    </location>
</feature>
<dbReference type="VEuPathDB" id="VectorBase:ASTE009317"/>
<keyword evidence="2" id="KW-0690">Ribosome biogenesis</keyword>
<dbReference type="InterPro" id="IPR018359">
    <property type="entry name" value="Bromodomain_CS"/>
</dbReference>
<evidence type="ECO:0000256" key="5">
    <source>
        <dbReference type="ARBA" id="ARBA00022884"/>
    </source>
</evidence>
<dbReference type="FunFam" id="1.20.1270.220:FF:000001">
    <property type="entry name" value="bromodomain-containing protein 2 isoform X1"/>
    <property type="match status" value="1"/>
</dbReference>
<proteinExistence type="inferred from homology"/>
<feature type="compositionally biased region" description="Low complexity" evidence="7">
    <location>
        <begin position="1127"/>
        <end position="1156"/>
    </location>
</feature>
<dbReference type="VEuPathDB" id="VectorBase:ASTE007528"/>
<feature type="region of interest" description="Disordered" evidence="7">
    <location>
        <begin position="1775"/>
        <end position="1810"/>
    </location>
</feature>
<dbReference type="PANTHER" id="PTHR22880:SF225">
    <property type="entry name" value="BROMODOMAIN-CONTAINING PROTEIN BET-1-RELATED"/>
    <property type="match status" value="1"/>
</dbReference>
<dbReference type="Pfam" id="PF17105">
    <property type="entry name" value="BRD4_CDT"/>
    <property type="match status" value="1"/>
</dbReference>
<feature type="compositionally biased region" description="Basic and acidic residues" evidence="7">
    <location>
        <begin position="1829"/>
        <end position="1860"/>
    </location>
</feature>
<feature type="compositionally biased region" description="Basic and acidic residues" evidence="7">
    <location>
        <begin position="951"/>
        <end position="969"/>
    </location>
</feature>
<evidence type="ECO:0000256" key="2">
    <source>
        <dbReference type="ARBA" id="ARBA00022517"/>
    </source>
</evidence>
<dbReference type="SMART" id="SM00297">
    <property type="entry name" value="BROMO"/>
    <property type="match status" value="2"/>
</dbReference>
<dbReference type="Pfam" id="PF03587">
    <property type="entry name" value="EMG1"/>
    <property type="match status" value="1"/>
</dbReference>
<feature type="region of interest" description="Disordered" evidence="7">
    <location>
        <begin position="537"/>
        <end position="559"/>
    </location>
</feature>
<feature type="region of interest" description="Disordered" evidence="7">
    <location>
        <begin position="1277"/>
        <end position="1340"/>
    </location>
</feature>
<feature type="region of interest" description="Disordered" evidence="7">
    <location>
        <begin position="672"/>
        <end position="707"/>
    </location>
</feature>
<reference evidence="9" key="1">
    <citation type="journal article" date="2014" name="Genome Biol.">
        <title>Genome analysis of a major urban malaria vector mosquito, Anopheles stephensi.</title>
        <authorList>
            <person name="Jiang X."/>
            <person name="Peery A."/>
            <person name="Hall A.B."/>
            <person name="Sharma A."/>
            <person name="Chen X.G."/>
            <person name="Waterhouse R.M."/>
            <person name="Komissarov A."/>
            <person name="Riehle M.M."/>
            <person name="Shouche Y."/>
            <person name="Sharakhova M.V."/>
            <person name="Lawson D."/>
            <person name="Pakpour N."/>
            <person name="Arensburger P."/>
            <person name="Davidson V.L."/>
            <person name="Eiglmeier K."/>
            <person name="Emrich S."/>
            <person name="George P."/>
            <person name="Kennedy R.C."/>
            <person name="Mane S.P."/>
            <person name="Maslen G."/>
            <person name="Oringanje C."/>
            <person name="Qi Y."/>
            <person name="Settlage R."/>
            <person name="Tojo M."/>
            <person name="Tubio J.M."/>
            <person name="Unger M.F."/>
            <person name="Wang B."/>
            <person name="Vernick K.D."/>
            <person name="Ribeiro J.M."/>
            <person name="James A.A."/>
            <person name="Michel K."/>
            <person name="Riehle M.A."/>
            <person name="Luckhart S."/>
            <person name="Sharakhov I.V."/>
            <person name="Tu Z."/>
        </authorList>
    </citation>
    <scope>NUCLEOTIDE SEQUENCE [LARGE SCALE GENOMIC DNA]</scope>
    <source>
        <strain evidence="9">Indian</strain>
    </source>
</reference>
<feature type="compositionally biased region" description="Low complexity" evidence="7">
    <location>
        <begin position="1311"/>
        <end position="1340"/>
    </location>
</feature>
<dbReference type="Proteomes" id="UP000076408">
    <property type="component" value="Unassembled WGS sequence"/>
</dbReference>
<feature type="compositionally biased region" description="Low complexity" evidence="7">
    <location>
        <begin position="1100"/>
        <end position="1119"/>
    </location>
</feature>
<dbReference type="InterPro" id="IPR031354">
    <property type="entry name" value="BRD4_CDT"/>
</dbReference>
<dbReference type="Pfam" id="PF00439">
    <property type="entry name" value="Bromodomain"/>
    <property type="match status" value="2"/>
</dbReference>
<evidence type="ECO:0000256" key="1">
    <source>
        <dbReference type="ARBA" id="ARBA00008115"/>
    </source>
</evidence>
<sequence length="1939" mass="201148">MGKKRKAGAVEDDNGEYDLPAKHMNTSHIRANERRLIIVLEGAQLETVKVGQVFELLNCDDHLSIFRKNNRDPGSCRPDITHQSLLMLMDSPLNRAGLLQVFVKTEKNMLIEIDPQTRIPRTFKRFAGLMDTMQQGSGSTTPTAAPASVPPAPASIDNMDDPPPRNEPVVEPVNGIVQPPVMPPPERPGRLTNQLHFLLRTVMKAVWKHQFSWPFQQPVDAKKLNLPDYHKIIKQPMDLGTIKKRLENNYYWTSKECIQDFNTMFTNCYVYNKPGEDVVVMAQTLEKLFLTKVSLMPKDETEMEVQQPKGGKKKPRSLAPPGTLVGNTSVTGAAAAAGVAPNAAIVAGANAVAVAAAAAAAARARPSSALGAAVSSSVPPLSVVPPGVGTAPAVVVPSVPPIGTLPPQTVPGSTNTTTTAGPNAAVAALTAAAAAAAAGNTSLNPMGNPIGAPVVNKPSAPANPPYMVNSSQAGMETVLPPQQPAKVKKGVKRKADTTTPTATVFDPHYGTPMDSNAAKIATRRESGRQDIVPYQTSTYPMSPMAHQGTTSSAYPPKNKEKLSDALKSCNEILKELFSKKHSGYAWPFYKPVDAELLGLHDYHDIIKKPMDLGTVKRKMDNREYKSAPEFAADVRLIFTNCYKYNPPDHDVVAMGRKLQDVFEMRLANIPDEPVNNVAPHHQCKESEPSSSSDSNDSDDESESDEECAQKLKVLEKQLFEMQERMRKLTEEALQKKKQKKKSKDKKKPSAAGPGGGTGSGASDIKAIMDPHAGLGMPHGPGKAMHQMAGAMGQPPMGGTGAAPVMPAPGTKAKAKGQRAPKAGGVAGGAAPNAPAKRAKNAGAAGTSAPRAPNKKKASQNVSNFDSEEEDTAKPMSYDEKRQLSLDINKLPGDKLGRVVHIIQSREPSLRDSNPDEIEIDFETLKPSTLRELESYVASCLRKKTHKKVSGKSKEEQMTEKKQELEKRLQDVTGQLGTGKKNAKKDEANKQDVAPSGGNMSSSSSSSDSSSSSSSDSSSSDSSDSEAANASTLSATAAVPQMLPSAGAASNTNTTSNTTTTTTTTNNNSNTITPLPNAAAQQPSQHSAGSVLNQTSSAAGQHHSQVHLSQQQRQPSSNQPPAIPPPLSSHGTTPTLVSSTSSSTTSSSSSSATSSLSGAGGGSVSSMNVAGTLGTSSSLNATNNPSSSIAANNNGSVAAVSSSYAGGSTAGMLGLSQTPLATTSAGTAGDSVPGLLQIPALSQQQTVTSIAAASTLALAMMSAGGGAGAVNSNNGSGGGGGGGVGSNNSGNPNPIGSSNSNQISLPPPIPSPNTTTTTTSTMLPVNNNALTTTSTSNNQGSSAILNNSINVTQLQQQQGAGGLSTNGIATGVPVSAHAPSSSGTSINSSSGNLVGNTNGSDGALNTSNGLINSMLGLPGSAQLATSLAAMTNLASMAGGLPPQSLQMGQSQQSVGAKSQLHGSQSQQQQQLQHAQQQLNQQFRIGGATGNGHHGGLPSGFIDPLEHTLNSFEQSIKAEPLGLNLLNDMPAAMKQDLTTSMLTVNMDLCMAHLQNQLHSGNNGFSVGEFNGNGPLNGGTGGAMGLGSGMGQMVMNSMASTAAAAAAANTALMGGGIPSLFDPLQSFIRSGAGGGTGAYHQSNAAAAAPGMANLVPGVTNTSSNGAGLSSGNSAAAAAAGGGPMHDRSIDLTQAGSGVVNNSVVGGGGGVGTTGAAAGMIPSGNGGNMMQIKKEEPGAVGGGGKFMLTPKPIEDLLINPNEKKMGGTPPPADVKGNMANTFNKGQDPKSVWSSLAAAVSPQNTPTSNKPKPAMDSFQAFRNKAKEKFDRLQQQELKRSQKEQAEKELKRQQEQQKIKQEELNNGRKLPIEPVQPRVVEEIKTSPQGSPSPGTPTTPHALDRSAAKRAELRRLEQERRRREAMAGQIDMNMQSDLMAAFEESL</sequence>
<dbReference type="SUPFAM" id="SSF47370">
    <property type="entry name" value="Bromodomain"/>
    <property type="match status" value="2"/>
</dbReference>
<keyword evidence="9" id="KW-1185">Reference proteome</keyword>
<dbReference type="InterPro" id="IPR043509">
    <property type="entry name" value="Bromo_Brdt_II"/>
</dbReference>
<dbReference type="CDD" id="cd05498">
    <property type="entry name" value="Bromo_Brdt_II_like"/>
    <property type="match status" value="1"/>
</dbReference>
<dbReference type="InterPro" id="IPR036427">
    <property type="entry name" value="Bromodomain-like_sf"/>
</dbReference>
<dbReference type="GO" id="GO:0006355">
    <property type="term" value="P:regulation of DNA-templated transcription"/>
    <property type="evidence" value="ECO:0007669"/>
    <property type="project" value="TreeGrafter"/>
</dbReference>
<keyword evidence="6" id="KW-0103">Bromodomain</keyword>
<feature type="compositionally biased region" description="Low complexity" evidence="7">
    <location>
        <begin position="1879"/>
        <end position="1893"/>
    </location>
</feature>
<dbReference type="CDD" id="cd05497">
    <property type="entry name" value="Bromo_Brdt_I_like"/>
    <property type="match status" value="1"/>
</dbReference>